<name>G3HI74_CRIGR</name>
<dbReference type="EMBL" id="JH000399">
    <property type="protein sequence ID" value="EGW10610.1"/>
    <property type="molecule type" value="Genomic_DNA"/>
</dbReference>
<proteinExistence type="predicted"/>
<protein>
    <submittedName>
        <fullName evidence="2">Uncharacterized protein</fullName>
    </submittedName>
</protein>
<evidence type="ECO:0000256" key="1">
    <source>
        <dbReference type="SAM" id="MobiDB-lite"/>
    </source>
</evidence>
<feature type="compositionally biased region" description="Low complexity" evidence="1">
    <location>
        <begin position="15"/>
        <end position="25"/>
    </location>
</feature>
<dbReference type="Proteomes" id="UP000001075">
    <property type="component" value="Unassembled WGS sequence"/>
</dbReference>
<accession>G3HI74</accession>
<dbReference type="InParanoid" id="G3HI74"/>
<feature type="region of interest" description="Disordered" evidence="1">
    <location>
        <begin position="1"/>
        <end position="55"/>
    </location>
</feature>
<sequence>MLRKTFSLCPQVSLPPQSEHSPQEPQEQHHPQAQFMPTMLSKRVPQDASVTSTHY</sequence>
<dbReference type="AlphaFoldDB" id="G3HI74"/>
<organism evidence="2 3">
    <name type="scientific">Cricetulus griseus</name>
    <name type="common">Chinese hamster</name>
    <name type="synonym">Cricetulus barabensis griseus</name>
    <dbReference type="NCBI Taxonomy" id="10029"/>
    <lineage>
        <taxon>Eukaryota</taxon>
        <taxon>Metazoa</taxon>
        <taxon>Chordata</taxon>
        <taxon>Craniata</taxon>
        <taxon>Vertebrata</taxon>
        <taxon>Euteleostomi</taxon>
        <taxon>Mammalia</taxon>
        <taxon>Eutheria</taxon>
        <taxon>Euarchontoglires</taxon>
        <taxon>Glires</taxon>
        <taxon>Rodentia</taxon>
        <taxon>Myomorpha</taxon>
        <taxon>Muroidea</taxon>
        <taxon>Cricetidae</taxon>
        <taxon>Cricetinae</taxon>
        <taxon>Cricetulus</taxon>
    </lineage>
</organism>
<reference evidence="3" key="1">
    <citation type="journal article" date="2011" name="Nat. Biotechnol.">
        <title>The genomic sequence of the Chinese hamster ovary (CHO)-K1 cell line.</title>
        <authorList>
            <person name="Xu X."/>
            <person name="Nagarajan H."/>
            <person name="Lewis N.E."/>
            <person name="Pan S."/>
            <person name="Cai Z."/>
            <person name="Liu X."/>
            <person name="Chen W."/>
            <person name="Xie M."/>
            <person name="Wang W."/>
            <person name="Hammond S."/>
            <person name="Andersen M.R."/>
            <person name="Neff N."/>
            <person name="Passarelli B."/>
            <person name="Koh W."/>
            <person name="Fan H.C."/>
            <person name="Wang J."/>
            <person name="Gui Y."/>
            <person name="Lee K.H."/>
            <person name="Betenbaugh M.J."/>
            <person name="Quake S.R."/>
            <person name="Famili I."/>
            <person name="Palsson B.O."/>
            <person name="Wang J."/>
        </authorList>
    </citation>
    <scope>NUCLEOTIDE SEQUENCE [LARGE SCALE GENOMIC DNA]</scope>
    <source>
        <strain evidence="3">CHO K1 cell line</strain>
    </source>
</reference>
<evidence type="ECO:0000313" key="3">
    <source>
        <dbReference type="Proteomes" id="UP000001075"/>
    </source>
</evidence>
<evidence type="ECO:0000313" key="2">
    <source>
        <dbReference type="EMBL" id="EGW10610.1"/>
    </source>
</evidence>
<gene>
    <name evidence="2" type="ORF">I79_010341</name>
</gene>